<evidence type="ECO:0000259" key="6">
    <source>
        <dbReference type="Pfam" id="PF16209"/>
    </source>
</evidence>
<dbReference type="SUPFAM" id="SSF81665">
    <property type="entry name" value="Calcium ATPase, transmembrane domain M"/>
    <property type="match status" value="1"/>
</dbReference>
<organism evidence="7 8">
    <name type="scientific">Diploscapter pachys</name>
    <dbReference type="NCBI Taxonomy" id="2018661"/>
    <lineage>
        <taxon>Eukaryota</taxon>
        <taxon>Metazoa</taxon>
        <taxon>Ecdysozoa</taxon>
        <taxon>Nematoda</taxon>
        <taxon>Chromadorea</taxon>
        <taxon>Rhabditida</taxon>
        <taxon>Rhabditina</taxon>
        <taxon>Rhabditomorpha</taxon>
        <taxon>Rhabditoidea</taxon>
        <taxon>Rhabditidae</taxon>
        <taxon>Diploscapter</taxon>
    </lineage>
</organism>
<dbReference type="InterPro" id="IPR032631">
    <property type="entry name" value="P-type_ATPase_N"/>
</dbReference>
<dbReference type="AlphaFoldDB" id="A0A2A2JJV5"/>
<dbReference type="STRING" id="2018661.A0A2A2JJV5"/>
<dbReference type="Proteomes" id="UP000218231">
    <property type="component" value="Unassembled WGS sequence"/>
</dbReference>
<dbReference type="InterPro" id="IPR023299">
    <property type="entry name" value="ATPase_P-typ_cyto_dom_N"/>
</dbReference>
<dbReference type="GO" id="GO:0005886">
    <property type="term" value="C:plasma membrane"/>
    <property type="evidence" value="ECO:0007669"/>
    <property type="project" value="TreeGrafter"/>
</dbReference>
<dbReference type="Gene3D" id="3.40.1110.10">
    <property type="entry name" value="Calcium-transporting ATPase, cytoplasmic domain N"/>
    <property type="match status" value="1"/>
</dbReference>
<dbReference type="InterPro" id="IPR023298">
    <property type="entry name" value="ATPase_P-typ_TM_dom_sf"/>
</dbReference>
<dbReference type="GO" id="GO:0140326">
    <property type="term" value="F:ATPase-coupled intramembrane lipid transporter activity"/>
    <property type="evidence" value="ECO:0007669"/>
    <property type="project" value="TreeGrafter"/>
</dbReference>
<feature type="transmembrane region" description="Helical" evidence="5">
    <location>
        <begin position="329"/>
        <end position="353"/>
    </location>
</feature>
<feature type="transmembrane region" description="Helical" evidence="5">
    <location>
        <begin position="104"/>
        <end position="121"/>
    </location>
</feature>
<dbReference type="PROSITE" id="PS00154">
    <property type="entry name" value="ATPASE_E1_E2"/>
    <property type="match status" value="1"/>
</dbReference>
<accession>A0A2A2JJV5</accession>
<dbReference type="InterPro" id="IPR023214">
    <property type="entry name" value="HAD_sf"/>
</dbReference>
<evidence type="ECO:0000256" key="5">
    <source>
        <dbReference type="SAM" id="Phobius"/>
    </source>
</evidence>
<dbReference type="GO" id="GO:0000166">
    <property type="term" value="F:nucleotide binding"/>
    <property type="evidence" value="ECO:0007669"/>
    <property type="project" value="InterPro"/>
</dbReference>
<dbReference type="FunFam" id="2.70.150.10:FF:000054">
    <property type="entry name" value="Phospholipid-transporting ATPase"/>
    <property type="match status" value="1"/>
</dbReference>
<dbReference type="PANTHER" id="PTHR24092">
    <property type="entry name" value="PROBABLE PHOSPHOLIPID-TRANSPORTING ATPASE"/>
    <property type="match status" value="1"/>
</dbReference>
<comment type="subcellular location">
    <subcellularLocation>
        <location evidence="1">Membrane</location>
    </subcellularLocation>
</comment>
<dbReference type="InterPro" id="IPR018303">
    <property type="entry name" value="ATPase_P-typ_P_site"/>
</dbReference>
<comment type="caution">
    <text evidence="7">The sequence shown here is derived from an EMBL/GenBank/DDBJ whole genome shotgun (WGS) entry which is preliminary data.</text>
</comment>
<dbReference type="Pfam" id="PF16209">
    <property type="entry name" value="PhoLip_ATPase_N"/>
    <property type="match status" value="1"/>
</dbReference>
<feature type="domain" description="P-type ATPase N-terminal" evidence="6">
    <location>
        <begin position="71"/>
        <end position="128"/>
    </location>
</feature>
<evidence type="ECO:0000256" key="1">
    <source>
        <dbReference type="ARBA" id="ARBA00004370"/>
    </source>
</evidence>
<dbReference type="Gene3D" id="2.70.150.10">
    <property type="entry name" value="Calcium-transporting ATPase, cytoplasmic transduction domain A"/>
    <property type="match status" value="1"/>
</dbReference>
<proteinExistence type="predicted"/>
<gene>
    <name evidence="7" type="ORF">WR25_19027</name>
</gene>
<dbReference type="GO" id="GO:0045332">
    <property type="term" value="P:phospholipid translocation"/>
    <property type="evidence" value="ECO:0007669"/>
    <property type="project" value="TreeGrafter"/>
</dbReference>
<evidence type="ECO:0000313" key="7">
    <source>
        <dbReference type="EMBL" id="PAV61901.1"/>
    </source>
</evidence>
<keyword evidence="8" id="KW-1185">Reference proteome</keyword>
<dbReference type="SUPFAM" id="SSF81653">
    <property type="entry name" value="Calcium ATPase, transduction domain A"/>
    <property type="match status" value="1"/>
</dbReference>
<reference evidence="7 8" key="1">
    <citation type="journal article" date="2017" name="Curr. Biol.">
        <title>Genome architecture and evolution of a unichromosomal asexual nematode.</title>
        <authorList>
            <person name="Fradin H."/>
            <person name="Zegar C."/>
            <person name="Gutwein M."/>
            <person name="Lucas J."/>
            <person name="Kovtun M."/>
            <person name="Corcoran D."/>
            <person name="Baugh L.R."/>
            <person name="Kiontke K."/>
            <person name="Gunsalus K."/>
            <person name="Fitch D.H."/>
            <person name="Piano F."/>
        </authorList>
    </citation>
    <scope>NUCLEOTIDE SEQUENCE [LARGE SCALE GENOMIC DNA]</scope>
    <source>
        <strain evidence="7">PF1309</strain>
    </source>
</reference>
<evidence type="ECO:0000256" key="3">
    <source>
        <dbReference type="ARBA" id="ARBA00022989"/>
    </source>
</evidence>
<feature type="transmembrane region" description="Helical" evidence="5">
    <location>
        <begin position="127"/>
        <end position="146"/>
    </location>
</feature>
<keyword evidence="4 5" id="KW-0472">Membrane</keyword>
<dbReference type="SUPFAM" id="SSF56784">
    <property type="entry name" value="HAD-like"/>
    <property type="match status" value="1"/>
</dbReference>
<feature type="transmembrane region" description="Helical" evidence="5">
    <location>
        <begin position="373"/>
        <end position="398"/>
    </location>
</feature>
<dbReference type="InterPro" id="IPR036412">
    <property type="entry name" value="HAD-like_sf"/>
</dbReference>
<dbReference type="Gene3D" id="3.40.50.1000">
    <property type="entry name" value="HAD superfamily/HAD-like"/>
    <property type="match status" value="1"/>
</dbReference>
<dbReference type="PANTHER" id="PTHR24092:SF215">
    <property type="entry name" value="PHOSPHOLIPID-TRANSPORTING ATPASE"/>
    <property type="match status" value="1"/>
</dbReference>
<name>A0A2A2JJV5_9BILA</name>
<dbReference type="Pfam" id="PF13246">
    <property type="entry name" value="Cation_ATPase"/>
    <property type="match status" value="1"/>
</dbReference>
<dbReference type="InterPro" id="IPR008250">
    <property type="entry name" value="ATPase_P-typ_transduc_dom_A_sf"/>
</dbReference>
<dbReference type="EMBL" id="LIAE01010395">
    <property type="protein sequence ID" value="PAV61901.1"/>
    <property type="molecule type" value="Genomic_DNA"/>
</dbReference>
<protein>
    <recommendedName>
        <fullName evidence="6">P-type ATPase N-terminal domain-containing protein</fullName>
    </recommendedName>
</protein>
<evidence type="ECO:0000256" key="2">
    <source>
        <dbReference type="ARBA" id="ARBA00022692"/>
    </source>
</evidence>
<keyword evidence="2 5" id="KW-0812">Transmembrane</keyword>
<evidence type="ECO:0000256" key="4">
    <source>
        <dbReference type="ARBA" id="ARBA00023136"/>
    </source>
</evidence>
<evidence type="ECO:0000313" key="8">
    <source>
        <dbReference type="Proteomes" id="UP000218231"/>
    </source>
</evidence>
<dbReference type="OrthoDB" id="377733at2759"/>
<keyword evidence="3 5" id="KW-1133">Transmembrane helix</keyword>
<sequence>MAPGRVAAAAQNGRAQGEVKHIHRRSSSRWVPPSGPINNPITAFRNRNDRVMGSRMIQPNHMFEVPRYELNNCRRFTNNSITTTKYSLLTFIPFNIFHQFATKYANLYFLLIAVINFIPSFGAFNPILALIPITFVLSTTMIKDGVEDLRRWRFDKQINSKTCHVWDRENGRFRKTDWQYILVGDFVHISNEQDVPADVLFLRSSDPNGICYVETSNLDGETSLKQRFVPKRYLDFSDENSGFEPTDFQDTIICESPDKAIYKIRAKIEYEPGIYDAVLSENMLLRGSRVKNTTFVEGVVMYAGHDTKIMMNNGRAPQKQSKIEKKTNIYIIICFVILVVMVVLGMFLSIFWVSDHEPTTAPYMPGNTPSPAIDGLISVGSFIICYQVIVPISLYITVEIIKVFQIHFLSQDIELYDEVSDRPIDCRSLSIPEELGTVTHILSDKTGTLTENVMIFRCCSIDDADYGGEFDPLGTFDKGVYSLGNSEFYDITPEKFENMVEELNQFPNGPTPLRLPNRNRVDTLHEMSFNPYEAESPDELALIYDGEKKRLQHIQSNIDKYASKGLRTLCFAMKQLTKEEFLEFEQSYKFLMDDASSEREQMLSEKADQIEFDLEILGVTGIEDRLQDGVPETIVSLRKAGIQIWILTGDKLETAQNIATASGLFNENRPIRVINGEDDMERAAEAEGCNLILSHNAIKAVEEGHPDSIKALEKAKSVLCYRMTPSEKAAVVKSVKKYLTVRKL</sequence>